<evidence type="ECO:0000256" key="3">
    <source>
        <dbReference type="ARBA" id="ARBA00022448"/>
    </source>
</evidence>
<feature type="transmembrane region" description="Helical" evidence="8">
    <location>
        <begin position="250"/>
        <end position="272"/>
    </location>
</feature>
<keyword evidence="7 8" id="KW-0472">Membrane</keyword>
<sequence length="346" mass="39757">MNYIKHTAANLFPGYFSVIMASGALSIATFLLGMQPISKILLYFNMIAYVILWFFTLIRLIKYYPRLKADMTSHTNGPGFFTLIAGSCVFGSQLVIVANNYSVAIFLWFLSILLWIFIMYTFFSAVTVRKDKPSLAEGINGAWLIAAVSTQSISILGTLLSSHVQNGKEIILFFTLCMYLLGCMLYLNIIALIFYRFTFVELKFAALTPPYWINMGAVAIATLSGSTLILHSQNWSLLNEIMPFIKGFTLFFWVAGTWWIPLLFILMIWRYLYHHYPLTYEPQLWGMVFPLAMYTTSTYQLSKALDISFLTSIPRYMVYVAMAAWLFVFIGLIRHLYLSVKTHYHF</sequence>
<evidence type="ECO:0000256" key="5">
    <source>
        <dbReference type="ARBA" id="ARBA00022692"/>
    </source>
</evidence>
<dbReference type="PANTHER" id="PTHR31686:SF1">
    <property type="entry name" value="SULFITE EFFLUX PUMP SSU1"/>
    <property type="match status" value="1"/>
</dbReference>
<evidence type="ECO:0000256" key="2">
    <source>
        <dbReference type="ARBA" id="ARBA00008566"/>
    </source>
</evidence>
<keyword evidence="5 8" id="KW-0812">Transmembrane</keyword>
<dbReference type="InterPro" id="IPR051629">
    <property type="entry name" value="Sulfite_efflux_TDT"/>
</dbReference>
<feature type="transmembrane region" description="Helical" evidence="8">
    <location>
        <begin position="105"/>
        <end position="128"/>
    </location>
</feature>
<name>A0A167EF45_9BACL</name>
<feature type="transmembrane region" description="Helical" evidence="8">
    <location>
        <begin position="40"/>
        <end position="58"/>
    </location>
</feature>
<dbReference type="GO" id="GO:0005886">
    <property type="term" value="C:plasma membrane"/>
    <property type="evidence" value="ECO:0007669"/>
    <property type="project" value="UniProtKB-SubCell"/>
</dbReference>
<keyword evidence="10" id="KW-1185">Reference proteome</keyword>
<evidence type="ECO:0000313" key="10">
    <source>
        <dbReference type="Proteomes" id="UP000077134"/>
    </source>
</evidence>
<dbReference type="PANTHER" id="PTHR31686">
    <property type="match status" value="1"/>
</dbReference>
<feature type="transmembrane region" description="Helical" evidence="8">
    <location>
        <begin position="79"/>
        <end position="99"/>
    </location>
</feature>
<dbReference type="GO" id="GO:0000319">
    <property type="term" value="F:sulfite transmembrane transporter activity"/>
    <property type="evidence" value="ECO:0007669"/>
    <property type="project" value="TreeGrafter"/>
</dbReference>
<dbReference type="Gene3D" id="1.50.10.150">
    <property type="entry name" value="Voltage-dependent anion channel"/>
    <property type="match status" value="1"/>
</dbReference>
<dbReference type="Proteomes" id="UP000077134">
    <property type="component" value="Unassembled WGS sequence"/>
</dbReference>
<feature type="transmembrane region" description="Helical" evidence="8">
    <location>
        <begin position="316"/>
        <end position="337"/>
    </location>
</feature>
<evidence type="ECO:0000256" key="8">
    <source>
        <dbReference type="SAM" id="Phobius"/>
    </source>
</evidence>
<evidence type="ECO:0000256" key="4">
    <source>
        <dbReference type="ARBA" id="ARBA00022475"/>
    </source>
</evidence>
<feature type="transmembrane region" description="Helical" evidence="8">
    <location>
        <begin position="12"/>
        <end position="34"/>
    </location>
</feature>
<comment type="similarity">
    <text evidence="2">Belongs to the tellurite-resistance/dicarboxylate transporter (TDT) family.</text>
</comment>
<dbReference type="EMBL" id="LSFN01000010">
    <property type="protein sequence ID" value="OAB75480.1"/>
    <property type="molecule type" value="Genomic_DNA"/>
</dbReference>
<proteinExistence type="inferred from homology"/>
<dbReference type="CDD" id="cd09319">
    <property type="entry name" value="TDT_like_1"/>
    <property type="match status" value="1"/>
</dbReference>
<evidence type="ECO:0000256" key="7">
    <source>
        <dbReference type="ARBA" id="ARBA00023136"/>
    </source>
</evidence>
<dbReference type="STRING" id="1763538.LPB68_06600"/>
<protein>
    <submittedName>
        <fullName evidence="9">C4-dicarboxylate ABC transporter</fullName>
    </submittedName>
</protein>
<dbReference type="Pfam" id="PF03595">
    <property type="entry name" value="SLAC1"/>
    <property type="match status" value="1"/>
</dbReference>
<evidence type="ECO:0000256" key="6">
    <source>
        <dbReference type="ARBA" id="ARBA00022989"/>
    </source>
</evidence>
<feature type="transmembrane region" description="Helical" evidence="8">
    <location>
        <begin position="211"/>
        <end position="230"/>
    </location>
</feature>
<evidence type="ECO:0000256" key="1">
    <source>
        <dbReference type="ARBA" id="ARBA00004651"/>
    </source>
</evidence>
<keyword evidence="3" id="KW-0813">Transport</keyword>
<feature type="transmembrane region" description="Helical" evidence="8">
    <location>
        <begin position="170"/>
        <end position="199"/>
    </location>
</feature>
<keyword evidence="6 8" id="KW-1133">Transmembrane helix</keyword>
<dbReference type="InterPro" id="IPR004695">
    <property type="entry name" value="SLAC1/Mae1/Ssu1/TehA"/>
</dbReference>
<gene>
    <name evidence="9" type="ORF">PNBC_08795</name>
</gene>
<keyword evidence="4" id="KW-1003">Cell membrane</keyword>
<comment type="subcellular location">
    <subcellularLocation>
        <location evidence="1">Cell membrane</location>
        <topology evidence="1">Multi-pass membrane protein</topology>
    </subcellularLocation>
</comment>
<comment type="caution">
    <text evidence="9">The sequence shown here is derived from an EMBL/GenBank/DDBJ whole genome shotgun (WGS) entry which is preliminary data.</text>
</comment>
<organism evidence="9 10">
    <name type="scientific">Paenibacillus crassostreae</name>
    <dbReference type="NCBI Taxonomy" id="1763538"/>
    <lineage>
        <taxon>Bacteria</taxon>
        <taxon>Bacillati</taxon>
        <taxon>Bacillota</taxon>
        <taxon>Bacilli</taxon>
        <taxon>Bacillales</taxon>
        <taxon>Paenibacillaceae</taxon>
        <taxon>Paenibacillus</taxon>
    </lineage>
</organism>
<feature type="transmembrane region" description="Helical" evidence="8">
    <location>
        <begin position="140"/>
        <end position="164"/>
    </location>
</feature>
<accession>A0A167EF45</accession>
<dbReference type="InterPro" id="IPR038665">
    <property type="entry name" value="Voltage-dep_anion_channel_sf"/>
</dbReference>
<evidence type="ECO:0000313" key="9">
    <source>
        <dbReference type="EMBL" id="OAB75480.1"/>
    </source>
</evidence>
<dbReference type="KEGG" id="pcx:LPB68_06600"/>
<dbReference type="AlphaFoldDB" id="A0A167EF45"/>
<reference evidence="9 10" key="1">
    <citation type="submission" date="2016-02" db="EMBL/GenBank/DDBJ databases">
        <title>Paenibacillus sp. LPB0068, isolated from Crassostrea gigas.</title>
        <authorList>
            <person name="Shin S.-K."/>
            <person name="Yi H."/>
        </authorList>
    </citation>
    <scope>NUCLEOTIDE SEQUENCE [LARGE SCALE GENOMIC DNA]</scope>
    <source>
        <strain evidence="9 10">LPB0068</strain>
    </source>
</reference>